<feature type="compositionally biased region" description="Basic residues" evidence="1">
    <location>
        <begin position="706"/>
        <end position="721"/>
    </location>
</feature>
<evidence type="ECO:0000313" key="3">
    <source>
        <dbReference type="Proteomes" id="UP001152795"/>
    </source>
</evidence>
<dbReference type="GO" id="GO:0008270">
    <property type="term" value="F:zinc ion binding"/>
    <property type="evidence" value="ECO:0007669"/>
    <property type="project" value="InterPro"/>
</dbReference>
<organism evidence="2 3">
    <name type="scientific">Paramuricea clavata</name>
    <name type="common">Red gorgonian</name>
    <name type="synonym">Violescent sea-whip</name>
    <dbReference type="NCBI Taxonomy" id="317549"/>
    <lineage>
        <taxon>Eukaryota</taxon>
        <taxon>Metazoa</taxon>
        <taxon>Cnidaria</taxon>
        <taxon>Anthozoa</taxon>
        <taxon>Octocorallia</taxon>
        <taxon>Malacalcyonacea</taxon>
        <taxon>Plexauridae</taxon>
        <taxon>Paramuricea</taxon>
    </lineage>
</organism>
<sequence>MADMLAGFDELINSAISECDIDSQSIPLLNVEKEHIEANLLEKLPEDYCYKFNLSVINEQKSSFQTEDITTENVHPWLFEISNHQFYHSENIEWAHNHNTVNLEASNFKNISSCTIEKVRKLYEDGNTPSMARQIFLKNLKKSCNDEITYHVMKADRSVTPRRRDFNYLYSQYTKDEFGGKNGEMFQRLEEKMEEYQQNNPDASLKYQVYCGDEMPLIISVVTPLMKQVHKEVPQCGELVFVDATSNTDEHNLKVFLLCTPNVSGALPCGLVITSDEKKSTVKQAFQMLSDCLPEYAFNGRGPTTDPEVILTDNCLEDVWPTATLLLCIFHVLQQVWRWIVEKDHLVNQHDRPEVFSLFKKALYAMTEESFDDCYEDLLSDDACSKYPNLLQYYRNLYVIKKDFALCFRSSMRVRGNQTNNFVEAQLLVLKDILLRRVKEYNVVGLFDKLTADLENHFKDKLLSIADGSFDGYFRRRFLGKNKRKVDGGQGFKIPTQQEQKTYLEKVITYEHNVFEVPSLSEEDKSYFVDMSIGVCSCVMGRDGSPCKHQYILWASNTANCINFVPVSNPQSRQKLAWIAIGQTLPITYYTNLRAKSNNAHSIEAEDQSHQVNSLEQPDCQEISMDDSILVDTEERLEQEHIQEGITAVNRACESLVEKLKSTGDKNLSKGMKQFSARLMKLSSGMPGSLVSALFNFGTDELRSTRTGKKIKIQPGRKRKSNNGSRQAVAKGRSTTLKCLEPPRKRAKRQHSLAMAVKENVPPSKKSGSHVMRSKC</sequence>
<gene>
    <name evidence="2" type="ORF">PACLA_8A029421</name>
</gene>
<protein>
    <submittedName>
        <fullName evidence="2">PREDICTED: uncharacterized protein LOC107344333</fullName>
    </submittedName>
</protein>
<reference evidence="2" key="1">
    <citation type="submission" date="2020-04" db="EMBL/GenBank/DDBJ databases">
        <authorList>
            <person name="Alioto T."/>
            <person name="Alioto T."/>
            <person name="Gomez Garrido J."/>
        </authorList>
    </citation>
    <scope>NUCLEOTIDE SEQUENCE</scope>
    <source>
        <strain evidence="2">A484AB</strain>
    </source>
</reference>
<keyword evidence="3" id="KW-1185">Reference proteome</keyword>
<dbReference type="OrthoDB" id="5975592at2759"/>
<dbReference type="PROSITE" id="PS50966">
    <property type="entry name" value="ZF_SWIM"/>
    <property type="match status" value="1"/>
</dbReference>
<dbReference type="EMBL" id="CACRXK020002167">
    <property type="protein sequence ID" value="CAB3993007.1"/>
    <property type="molecule type" value="Genomic_DNA"/>
</dbReference>
<dbReference type="Proteomes" id="UP001152795">
    <property type="component" value="Unassembled WGS sequence"/>
</dbReference>
<evidence type="ECO:0000313" key="2">
    <source>
        <dbReference type="EMBL" id="CAB3993007.1"/>
    </source>
</evidence>
<proteinExistence type="predicted"/>
<dbReference type="InterPro" id="IPR007527">
    <property type="entry name" value="Znf_SWIM"/>
</dbReference>
<evidence type="ECO:0000256" key="1">
    <source>
        <dbReference type="SAM" id="MobiDB-lite"/>
    </source>
</evidence>
<name>A0A7D9DTT3_PARCT</name>
<feature type="region of interest" description="Disordered" evidence="1">
    <location>
        <begin position="706"/>
        <end position="776"/>
    </location>
</feature>
<dbReference type="AlphaFoldDB" id="A0A7D9DTT3"/>
<dbReference type="PANTHER" id="PTHR35385">
    <property type="entry name" value="PROTEIN B, PUTATIVE-RELATED-RELATED"/>
    <property type="match status" value="1"/>
</dbReference>
<comment type="caution">
    <text evidence="2">The sequence shown here is derived from an EMBL/GenBank/DDBJ whole genome shotgun (WGS) entry which is preliminary data.</text>
</comment>
<accession>A0A7D9DTT3</accession>
<dbReference type="PANTHER" id="PTHR35385:SF2">
    <property type="entry name" value="PROTEIN B, PUTATIVE-RELATED"/>
    <property type="match status" value="1"/>
</dbReference>